<comment type="caution">
    <text evidence="9">Lacks conserved residue(s) required for the propagation of feature annotation.</text>
</comment>
<comment type="pathway">
    <text evidence="9">Protein modification; lipoprotein biosynthesis (signal peptide cleavage).</text>
</comment>
<dbReference type="GO" id="GO:0005886">
    <property type="term" value="C:plasma membrane"/>
    <property type="evidence" value="ECO:0007669"/>
    <property type="project" value="UniProtKB-SubCell"/>
</dbReference>
<name>A0A937I703_9GAMM</name>
<accession>A0A937I703</accession>
<evidence type="ECO:0000256" key="7">
    <source>
        <dbReference type="ARBA" id="ARBA00022989"/>
    </source>
</evidence>
<keyword evidence="5 9" id="KW-0064">Aspartyl protease</keyword>
<evidence type="ECO:0000313" key="13">
    <source>
        <dbReference type="Proteomes" id="UP000711391"/>
    </source>
</evidence>
<sequence>MFKNKFFIYIFILLAIDIATKQAALRSLEEFQSYAFIPFIDFYLTFNSGIAFGFLDLGQRTISNLLTFVGILIVIFLINLLQKESVEKNKLALSFVIGGALGNILDRIPDGYVTDFLHLKINNFSFFIFNFADASITIGAILLIYMELFRNKRGSKN</sequence>
<evidence type="ECO:0000256" key="1">
    <source>
        <dbReference type="ARBA" id="ARBA00006139"/>
    </source>
</evidence>
<comment type="catalytic activity">
    <reaction evidence="9 10">
        <text>Release of signal peptides from bacterial membrane prolipoproteins. Hydrolyzes -Xaa-Yaa-Zaa-|-(S,diacylglyceryl)Cys-, in which Xaa is hydrophobic (preferably Leu), and Yaa (Ala or Ser) and Zaa (Gly or Ala) have small, neutral side chains.</text>
        <dbReference type="EC" id="3.4.23.36"/>
    </reaction>
</comment>
<dbReference type="PROSITE" id="PS00855">
    <property type="entry name" value="SPASE_II"/>
    <property type="match status" value="1"/>
</dbReference>
<dbReference type="PANTHER" id="PTHR33695">
    <property type="entry name" value="LIPOPROTEIN SIGNAL PEPTIDASE"/>
    <property type="match status" value="1"/>
</dbReference>
<keyword evidence="2 9" id="KW-1003">Cell membrane</keyword>
<dbReference type="Proteomes" id="UP000711391">
    <property type="component" value="Unassembled WGS sequence"/>
</dbReference>
<dbReference type="GO" id="GO:0004190">
    <property type="term" value="F:aspartic-type endopeptidase activity"/>
    <property type="evidence" value="ECO:0007669"/>
    <property type="project" value="UniProtKB-UniRule"/>
</dbReference>
<evidence type="ECO:0000256" key="2">
    <source>
        <dbReference type="ARBA" id="ARBA00022475"/>
    </source>
</evidence>
<comment type="subcellular location">
    <subcellularLocation>
        <location evidence="9">Cell membrane</location>
        <topology evidence="9">Multi-pass membrane protein</topology>
    </subcellularLocation>
</comment>
<dbReference type="Pfam" id="PF01252">
    <property type="entry name" value="Peptidase_A8"/>
    <property type="match status" value="1"/>
</dbReference>
<dbReference type="InterPro" id="IPR001872">
    <property type="entry name" value="Peptidase_A8"/>
</dbReference>
<keyword evidence="3 9" id="KW-0645">Protease</keyword>
<dbReference type="AlphaFoldDB" id="A0A937I703"/>
<keyword evidence="6 9" id="KW-0378">Hydrolase</keyword>
<evidence type="ECO:0000256" key="6">
    <source>
        <dbReference type="ARBA" id="ARBA00022801"/>
    </source>
</evidence>
<evidence type="ECO:0000256" key="5">
    <source>
        <dbReference type="ARBA" id="ARBA00022750"/>
    </source>
</evidence>
<dbReference type="GO" id="GO:0006508">
    <property type="term" value="P:proteolysis"/>
    <property type="evidence" value="ECO:0007669"/>
    <property type="project" value="UniProtKB-KW"/>
</dbReference>
<reference evidence="12" key="1">
    <citation type="submission" date="2020-10" db="EMBL/GenBank/DDBJ databases">
        <title>Microbiome of the Black Sea water column analyzed by genome centric metagenomics.</title>
        <authorList>
            <person name="Cabello-Yeves P.J."/>
            <person name="Callieri C."/>
            <person name="Picazo A."/>
            <person name="Mehrshad M."/>
            <person name="Haro-Moreno J.M."/>
            <person name="Roda-Garcia J."/>
            <person name="Dzembekova N."/>
            <person name="Slabakova V."/>
            <person name="Slabakova N."/>
            <person name="Moncheva S."/>
            <person name="Rodriguez-Valera F."/>
        </authorList>
    </citation>
    <scope>NUCLEOTIDE SEQUENCE</scope>
    <source>
        <strain evidence="12">BS307-5m-G50</strain>
    </source>
</reference>
<keyword evidence="7 9" id="KW-1133">Transmembrane helix</keyword>
<evidence type="ECO:0000256" key="8">
    <source>
        <dbReference type="ARBA" id="ARBA00023136"/>
    </source>
</evidence>
<comment type="caution">
    <text evidence="12">The sequence shown here is derived from an EMBL/GenBank/DDBJ whole genome shotgun (WGS) entry which is preliminary data.</text>
</comment>
<dbReference type="PANTHER" id="PTHR33695:SF1">
    <property type="entry name" value="LIPOPROTEIN SIGNAL PEPTIDASE"/>
    <property type="match status" value="1"/>
</dbReference>
<dbReference type="EC" id="3.4.23.36" evidence="9"/>
<comment type="similarity">
    <text evidence="1 9 11">Belongs to the peptidase A8 family.</text>
</comment>
<comment type="function">
    <text evidence="9 10">This protein specifically catalyzes the removal of signal peptides from prolipoproteins.</text>
</comment>
<keyword evidence="4 9" id="KW-0812">Transmembrane</keyword>
<dbReference type="NCBIfam" id="TIGR00077">
    <property type="entry name" value="lspA"/>
    <property type="match status" value="1"/>
</dbReference>
<evidence type="ECO:0000256" key="11">
    <source>
        <dbReference type="RuleBase" id="RU004181"/>
    </source>
</evidence>
<feature type="transmembrane region" description="Helical" evidence="9">
    <location>
        <begin position="124"/>
        <end position="146"/>
    </location>
</feature>
<feature type="transmembrane region" description="Helical" evidence="9">
    <location>
        <begin position="62"/>
        <end position="81"/>
    </location>
</feature>
<gene>
    <name evidence="9 12" type="primary">lspA</name>
    <name evidence="12" type="ORF">ISQ64_01525</name>
</gene>
<evidence type="ECO:0000256" key="4">
    <source>
        <dbReference type="ARBA" id="ARBA00022692"/>
    </source>
</evidence>
<dbReference type="PRINTS" id="PR00781">
    <property type="entry name" value="LIPOSIGPTASE"/>
</dbReference>
<keyword evidence="8 9" id="KW-0472">Membrane</keyword>
<evidence type="ECO:0000313" key="12">
    <source>
        <dbReference type="EMBL" id="MBL6818067.1"/>
    </source>
</evidence>
<dbReference type="EMBL" id="JADHQD010000006">
    <property type="protein sequence ID" value="MBL6818067.1"/>
    <property type="molecule type" value="Genomic_DNA"/>
</dbReference>
<protein>
    <recommendedName>
        <fullName evidence="9">Lipoprotein signal peptidase</fullName>
        <ecNumber evidence="9">3.4.23.36</ecNumber>
    </recommendedName>
    <alternativeName>
        <fullName evidence="9">Prolipoprotein signal peptidase</fullName>
    </alternativeName>
    <alternativeName>
        <fullName evidence="9">Signal peptidase II</fullName>
        <shortName evidence="9">SPase II</shortName>
    </alternativeName>
</protein>
<dbReference type="HAMAP" id="MF_00161">
    <property type="entry name" value="LspA"/>
    <property type="match status" value="1"/>
</dbReference>
<proteinExistence type="inferred from homology"/>
<feature type="active site" evidence="9">
    <location>
        <position position="115"/>
    </location>
</feature>
<feature type="transmembrane region" description="Helical" evidence="9">
    <location>
        <begin position="33"/>
        <end position="55"/>
    </location>
</feature>
<evidence type="ECO:0000256" key="9">
    <source>
        <dbReference type="HAMAP-Rule" id="MF_00161"/>
    </source>
</evidence>
<evidence type="ECO:0000256" key="3">
    <source>
        <dbReference type="ARBA" id="ARBA00022670"/>
    </source>
</evidence>
<evidence type="ECO:0000256" key="10">
    <source>
        <dbReference type="RuleBase" id="RU000594"/>
    </source>
</evidence>
<organism evidence="12 13">
    <name type="scientific">SAR86 cluster bacterium</name>
    <dbReference type="NCBI Taxonomy" id="2030880"/>
    <lineage>
        <taxon>Bacteria</taxon>
        <taxon>Pseudomonadati</taxon>
        <taxon>Pseudomonadota</taxon>
        <taxon>Gammaproteobacteria</taxon>
        <taxon>SAR86 cluster</taxon>
    </lineage>
</organism>
<feature type="active site" evidence="9">
    <location>
        <position position="133"/>
    </location>
</feature>